<dbReference type="AlphaFoldDB" id="Q53347"/>
<organism evidence="1">
    <name type="scientific">Neisseria meningitidis</name>
    <dbReference type="NCBI Taxonomy" id="487"/>
    <lineage>
        <taxon>Bacteria</taxon>
        <taxon>Pseudomonadati</taxon>
        <taxon>Pseudomonadota</taxon>
        <taxon>Betaproteobacteria</taxon>
        <taxon>Neisseriales</taxon>
        <taxon>Neisseriaceae</taxon>
        <taxon>Neisseria</taxon>
    </lineage>
</organism>
<protein>
    <submittedName>
        <fullName evidence="1">Tbp-2 protein</fullName>
    </submittedName>
</protein>
<proteinExistence type="evidence at transcript level"/>
<evidence type="ECO:0000313" key="1">
    <source>
        <dbReference type="EMBL" id="AAB27757.1"/>
    </source>
</evidence>
<sequence>DGLPIRAINKRKRQRLHPAMEIQQAVQLSYSVRNAKSLCN</sequence>
<feature type="non-terminal residue" evidence="1">
    <location>
        <position position="40"/>
    </location>
</feature>
<reference evidence="1" key="1">
    <citation type="journal article" date="1993" name="FEMS Microbiol. Lett.">
        <title>Neisseria meningitidis transferrin-binding protein 1 expressed in Escherichia coli is surface exposed and binds human transferrin.</title>
        <authorList>
            <person name="Palmer H.M."/>
            <person name="Powell N.B."/>
            <person name="Ala'Aldeen D.A."/>
            <person name="Wilton J."/>
            <person name="Borriello S.P."/>
        </authorList>
    </citation>
    <scope>NUCLEOTIDE SEQUENCE</scope>
</reference>
<dbReference type="EMBL" id="S64486">
    <property type="protein sequence ID" value="AAB27757.1"/>
    <property type="molecule type" value="mRNA"/>
</dbReference>
<accession>Q53347</accession>
<name>Q53347_NEIME</name>
<gene>
    <name evidence="1" type="primary">tbp-2</name>
</gene>